<protein>
    <submittedName>
        <fullName evidence="2">Uncharacterized protein</fullName>
    </submittedName>
</protein>
<evidence type="ECO:0000313" key="3">
    <source>
        <dbReference type="Proteomes" id="UP000324222"/>
    </source>
</evidence>
<evidence type="ECO:0000313" key="2">
    <source>
        <dbReference type="EMBL" id="MPC20960.1"/>
    </source>
</evidence>
<gene>
    <name evidence="2" type="ORF">E2C01_013926</name>
</gene>
<proteinExistence type="predicted"/>
<reference evidence="2 3" key="1">
    <citation type="submission" date="2019-05" db="EMBL/GenBank/DDBJ databases">
        <title>Another draft genome of Portunus trituberculatus and its Hox gene families provides insights of decapod evolution.</title>
        <authorList>
            <person name="Jeong J.-H."/>
            <person name="Song I."/>
            <person name="Kim S."/>
            <person name="Choi T."/>
            <person name="Kim D."/>
            <person name="Ryu S."/>
            <person name="Kim W."/>
        </authorList>
    </citation>
    <scope>NUCLEOTIDE SEQUENCE [LARGE SCALE GENOMIC DNA]</scope>
    <source>
        <tissue evidence="2">Muscle</tissue>
    </source>
</reference>
<comment type="caution">
    <text evidence="2">The sequence shown here is derived from an EMBL/GenBank/DDBJ whole genome shotgun (WGS) entry which is preliminary data.</text>
</comment>
<dbReference type="Proteomes" id="UP000324222">
    <property type="component" value="Unassembled WGS sequence"/>
</dbReference>
<dbReference type="AlphaFoldDB" id="A0A5B7DHX0"/>
<name>A0A5B7DHX0_PORTR</name>
<feature type="region of interest" description="Disordered" evidence="1">
    <location>
        <begin position="1"/>
        <end position="39"/>
    </location>
</feature>
<dbReference type="EMBL" id="VSRR010000930">
    <property type="protein sequence ID" value="MPC20960.1"/>
    <property type="molecule type" value="Genomic_DNA"/>
</dbReference>
<organism evidence="2 3">
    <name type="scientific">Portunus trituberculatus</name>
    <name type="common">Swimming crab</name>
    <name type="synonym">Neptunus trituberculatus</name>
    <dbReference type="NCBI Taxonomy" id="210409"/>
    <lineage>
        <taxon>Eukaryota</taxon>
        <taxon>Metazoa</taxon>
        <taxon>Ecdysozoa</taxon>
        <taxon>Arthropoda</taxon>
        <taxon>Crustacea</taxon>
        <taxon>Multicrustacea</taxon>
        <taxon>Malacostraca</taxon>
        <taxon>Eumalacostraca</taxon>
        <taxon>Eucarida</taxon>
        <taxon>Decapoda</taxon>
        <taxon>Pleocyemata</taxon>
        <taxon>Brachyura</taxon>
        <taxon>Eubrachyura</taxon>
        <taxon>Portunoidea</taxon>
        <taxon>Portunidae</taxon>
        <taxon>Portuninae</taxon>
        <taxon>Portunus</taxon>
    </lineage>
</organism>
<evidence type="ECO:0000256" key="1">
    <source>
        <dbReference type="SAM" id="MobiDB-lite"/>
    </source>
</evidence>
<sequence>MPKKQCLATHIHTTLSSPDPVPTPVLLSSSHSSHDIRTAINPQELTSTLHSLSARKATGLDDVPNEFL</sequence>
<accession>A0A5B7DHX0</accession>
<keyword evidence="3" id="KW-1185">Reference proteome</keyword>